<dbReference type="EMBL" id="ONZQ02000017">
    <property type="protein sequence ID" value="SPO06928.1"/>
    <property type="molecule type" value="Genomic_DNA"/>
</dbReference>
<feature type="repeat" description="WD" evidence="3">
    <location>
        <begin position="1"/>
        <end position="34"/>
    </location>
</feature>
<sequence>MAIVFSPDGKTLASASHDGTIRLWDAATGTYQQTLKGHWDSVTAMAFSPDVANGSPEIKRTFSGFLAATGQHV</sequence>
<dbReference type="InterPro" id="IPR015943">
    <property type="entry name" value="WD40/YVTN_repeat-like_dom_sf"/>
</dbReference>
<reference evidence="4" key="1">
    <citation type="submission" date="2018-03" db="EMBL/GenBank/DDBJ databases">
        <authorList>
            <person name="Guldener U."/>
        </authorList>
    </citation>
    <scope>NUCLEOTIDE SEQUENCE</scope>
</reference>
<name>A0AAE8SZL6_9PEZI</name>
<organism evidence="4 5">
    <name type="scientific">Cephalotrichum gorgonifer</name>
    <dbReference type="NCBI Taxonomy" id="2041049"/>
    <lineage>
        <taxon>Eukaryota</taxon>
        <taxon>Fungi</taxon>
        <taxon>Dikarya</taxon>
        <taxon>Ascomycota</taxon>
        <taxon>Pezizomycotina</taxon>
        <taxon>Sordariomycetes</taxon>
        <taxon>Hypocreomycetidae</taxon>
        <taxon>Microascales</taxon>
        <taxon>Microascaceae</taxon>
        <taxon>Cephalotrichum</taxon>
    </lineage>
</organism>
<dbReference type="SUPFAM" id="SSF50978">
    <property type="entry name" value="WD40 repeat-like"/>
    <property type="match status" value="1"/>
</dbReference>
<dbReference type="PROSITE" id="PS00678">
    <property type="entry name" value="WD_REPEATS_1"/>
    <property type="match status" value="1"/>
</dbReference>
<gene>
    <name evidence="4" type="ORF">DNG_09622</name>
</gene>
<dbReference type="Pfam" id="PF00400">
    <property type="entry name" value="WD40"/>
    <property type="match status" value="2"/>
</dbReference>
<evidence type="ECO:0000256" key="2">
    <source>
        <dbReference type="ARBA" id="ARBA00022737"/>
    </source>
</evidence>
<dbReference type="PROSITE" id="PS50082">
    <property type="entry name" value="WD_REPEATS_2"/>
    <property type="match status" value="1"/>
</dbReference>
<dbReference type="PROSITE" id="PS50294">
    <property type="entry name" value="WD_REPEATS_REGION"/>
    <property type="match status" value="1"/>
</dbReference>
<dbReference type="InterPro" id="IPR019775">
    <property type="entry name" value="WD40_repeat_CS"/>
</dbReference>
<dbReference type="InterPro" id="IPR036322">
    <property type="entry name" value="WD40_repeat_dom_sf"/>
</dbReference>
<dbReference type="PANTHER" id="PTHR19848:SF8">
    <property type="entry name" value="F-BOX AND WD REPEAT DOMAIN CONTAINING 7"/>
    <property type="match status" value="1"/>
</dbReference>
<evidence type="ECO:0000313" key="5">
    <source>
        <dbReference type="Proteomes" id="UP001187682"/>
    </source>
</evidence>
<keyword evidence="2" id="KW-0677">Repeat</keyword>
<evidence type="ECO:0000256" key="3">
    <source>
        <dbReference type="PROSITE-ProRule" id="PRU00221"/>
    </source>
</evidence>
<dbReference type="PANTHER" id="PTHR19848">
    <property type="entry name" value="WD40 REPEAT PROTEIN"/>
    <property type="match status" value="1"/>
</dbReference>
<evidence type="ECO:0000256" key="1">
    <source>
        <dbReference type="ARBA" id="ARBA00022574"/>
    </source>
</evidence>
<dbReference type="Proteomes" id="UP001187682">
    <property type="component" value="Unassembled WGS sequence"/>
</dbReference>
<comment type="caution">
    <text evidence="4">The sequence shown here is derived from an EMBL/GenBank/DDBJ whole genome shotgun (WGS) entry which is preliminary data.</text>
</comment>
<protein>
    <submittedName>
        <fullName evidence="4">Uncharacterized protein</fullName>
    </submittedName>
</protein>
<accession>A0AAE8SZL6</accession>
<dbReference type="Gene3D" id="2.130.10.10">
    <property type="entry name" value="YVTN repeat-like/Quinoprotein amine dehydrogenase"/>
    <property type="match status" value="1"/>
</dbReference>
<dbReference type="AlphaFoldDB" id="A0AAE8SZL6"/>
<dbReference type="InterPro" id="IPR001680">
    <property type="entry name" value="WD40_rpt"/>
</dbReference>
<proteinExistence type="predicted"/>
<keyword evidence="1 3" id="KW-0853">WD repeat</keyword>
<keyword evidence="5" id="KW-1185">Reference proteome</keyword>
<evidence type="ECO:0000313" key="4">
    <source>
        <dbReference type="EMBL" id="SPO06928.1"/>
    </source>
</evidence>